<evidence type="ECO:0000313" key="4">
    <source>
        <dbReference type="Proteomes" id="UP001165065"/>
    </source>
</evidence>
<proteinExistence type="predicted"/>
<organism evidence="3 4">
    <name type="scientific">Triparma columacea</name>
    <dbReference type="NCBI Taxonomy" id="722753"/>
    <lineage>
        <taxon>Eukaryota</taxon>
        <taxon>Sar</taxon>
        <taxon>Stramenopiles</taxon>
        <taxon>Ochrophyta</taxon>
        <taxon>Bolidophyceae</taxon>
        <taxon>Parmales</taxon>
        <taxon>Triparmaceae</taxon>
        <taxon>Triparma</taxon>
    </lineage>
</organism>
<evidence type="ECO:0000256" key="1">
    <source>
        <dbReference type="SAM" id="MobiDB-lite"/>
    </source>
</evidence>
<reference evidence="4" key="1">
    <citation type="journal article" date="2023" name="Commun. Biol.">
        <title>Genome analysis of Parmales, the sister group of diatoms, reveals the evolutionary specialization of diatoms from phago-mixotrophs to photoautotrophs.</title>
        <authorList>
            <person name="Ban H."/>
            <person name="Sato S."/>
            <person name="Yoshikawa S."/>
            <person name="Yamada K."/>
            <person name="Nakamura Y."/>
            <person name="Ichinomiya M."/>
            <person name="Sato N."/>
            <person name="Blanc-Mathieu R."/>
            <person name="Endo H."/>
            <person name="Kuwata A."/>
            <person name="Ogata H."/>
        </authorList>
    </citation>
    <scope>NUCLEOTIDE SEQUENCE [LARGE SCALE GENOMIC DNA]</scope>
</reference>
<feature type="compositionally biased region" description="Acidic residues" evidence="1">
    <location>
        <begin position="79"/>
        <end position="89"/>
    </location>
</feature>
<gene>
    <name evidence="3" type="ORF">TrCOL_g6690</name>
</gene>
<keyword evidence="2" id="KW-0732">Signal</keyword>
<dbReference type="EMBL" id="BRYA01000384">
    <property type="protein sequence ID" value="GMI48288.1"/>
    <property type="molecule type" value="Genomic_DNA"/>
</dbReference>
<comment type="caution">
    <text evidence="3">The sequence shown here is derived from an EMBL/GenBank/DDBJ whole genome shotgun (WGS) entry which is preliminary data.</text>
</comment>
<protein>
    <submittedName>
        <fullName evidence="3">Uncharacterized protein</fullName>
    </submittedName>
</protein>
<feature type="region of interest" description="Disordered" evidence="1">
    <location>
        <begin position="124"/>
        <end position="148"/>
    </location>
</feature>
<evidence type="ECO:0000313" key="3">
    <source>
        <dbReference type="EMBL" id="GMI48288.1"/>
    </source>
</evidence>
<feature type="chain" id="PRO_5040821032" evidence="2">
    <location>
        <begin position="19"/>
        <end position="344"/>
    </location>
</feature>
<feature type="compositionally biased region" description="Low complexity" evidence="1">
    <location>
        <begin position="124"/>
        <end position="139"/>
    </location>
</feature>
<sequence>MSFLYMVAWIGLIATVSGSKMNRAKQSWGRVEFLRYRDYCIRLEGGMIACFDHDEEVDADGEPAVEATFRDNEGNIISPEEEEEEDADDYGQPLDLELPDNPFLTNIPLQLHYDGLLLSGYSCSDPPSPSSTAPSSSSPPHTPHPSSPSLRCILPGSILCPIIPSRRSNAILDALHSVSWRAIRSVENTLAEKVIIPEEAILLRGAEEGVQEGDDWVEFLSSICLVRRGGETSVYPIPPSVMAGDELLLLRGCNSSPSHRTTYPTATVPTDGGDVLSVLYSYCKGLNPFPNSPPPPPSSHPLCLMSKDGEYGFPNGIRARIWKWTGDGWAAECNALNRAISNET</sequence>
<accession>A0A9W7GQJ4</accession>
<keyword evidence="4" id="KW-1185">Reference proteome</keyword>
<name>A0A9W7GQJ4_9STRA</name>
<dbReference type="AlphaFoldDB" id="A0A9W7GQJ4"/>
<feature type="signal peptide" evidence="2">
    <location>
        <begin position="1"/>
        <end position="18"/>
    </location>
</feature>
<feature type="region of interest" description="Disordered" evidence="1">
    <location>
        <begin position="69"/>
        <end position="95"/>
    </location>
</feature>
<evidence type="ECO:0000256" key="2">
    <source>
        <dbReference type="SAM" id="SignalP"/>
    </source>
</evidence>
<dbReference type="Proteomes" id="UP001165065">
    <property type="component" value="Unassembled WGS sequence"/>
</dbReference>